<sequence length="516" mass="55184">MRKNLPVTQRQYDFPADATLMSTTDTKSRVTYANAAFVEASGFTAEELLGQPHNIVRHPDMPPEAFGDMWRTLQGGESWTGLVKNRRKNGDHYWVRANATPVMRNGQPVAYMSVRTRPSAEEVAGAERLYADLREGRATHLRFHKGVVLRKGTMAWTSMLKTMPVRWRVRLPLLALTAAAIVSAWMSAATLAAAASWIGAFVVVSLLAMVFLEAQVVRPMESLARHACRVASGDTREPLQLDRVDEIGMALRSLNQLGLMFRWVIDDVAAQVVTVQSSSGDIVTGNNEISARTEQAAASLQQTAASMEQMSATVRSNADAARQAEDLAQGASVAAAQGGQVVRSVNETMVGITASSKRIGDIIGVIDGIAFQTNILALNAAVEAARAGDQGRGFAVVAGEVRTLAQRSAAAAKEIKQLIGESVERVEAGGRQVDEASQAMQEIVAQVGSVSALITTIGNATREQAAGISQVSQAVSELDRTTQQNAALVQRSAGASDSLEKQATQLVQAVAVFRMS</sequence>
<keyword evidence="7 11" id="KW-1133">Transmembrane helix</keyword>
<dbReference type="NCBIfam" id="TIGR00229">
    <property type="entry name" value="sensory_box"/>
    <property type="match status" value="1"/>
</dbReference>
<protein>
    <recommendedName>
        <fullName evidence="17">PAS domain S-box protein</fullName>
    </recommendedName>
</protein>
<evidence type="ECO:0000259" key="14">
    <source>
        <dbReference type="PROSITE" id="PS50885"/>
    </source>
</evidence>
<evidence type="ECO:0000256" key="1">
    <source>
        <dbReference type="ARBA" id="ARBA00004429"/>
    </source>
</evidence>
<dbReference type="Pfam" id="PF00672">
    <property type="entry name" value="HAMP"/>
    <property type="match status" value="1"/>
</dbReference>
<keyword evidence="6 11" id="KW-0812">Transmembrane</keyword>
<dbReference type="InterPro" id="IPR051310">
    <property type="entry name" value="MCP_chemotaxis"/>
</dbReference>
<gene>
    <name evidence="15" type="ORF">CS062_04835</name>
</gene>
<dbReference type="AlphaFoldDB" id="A0A2G9CDG5"/>
<evidence type="ECO:0000256" key="11">
    <source>
        <dbReference type="SAM" id="Phobius"/>
    </source>
</evidence>
<keyword evidence="4" id="KW-0145">Chemotaxis</keyword>
<dbReference type="InterPro" id="IPR000014">
    <property type="entry name" value="PAS"/>
</dbReference>
<dbReference type="SUPFAM" id="SSF55785">
    <property type="entry name" value="PYP-like sensor domain (PAS domain)"/>
    <property type="match status" value="1"/>
</dbReference>
<dbReference type="FunFam" id="3.30.450.20:FF:000046">
    <property type="entry name" value="Aerotaxis sensor receptor"/>
    <property type="match status" value="1"/>
</dbReference>
<evidence type="ECO:0000256" key="5">
    <source>
        <dbReference type="ARBA" id="ARBA00022519"/>
    </source>
</evidence>
<evidence type="ECO:0000256" key="10">
    <source>
        <dbReference type="PROSITE-ProRule" id="PRU00284"/>
    </source>
</evidence>
<comment type="similarity">
    <text evidence="9">Belongs to the methyl-accepting chemotaxis (MCP) protein family.</text>
</comment>
<dbReference type="SMART" id="SM00086">
    <property type="entry name" value="PAC"/>
    <property type="match status" value="1"/>
</dbReference>
<keyword evidence="10" id="KW-0807">Transducer</keyword>
<dbReference type="InterPro" id="IPR001610">
    <property type="entry name" value="PAC"/>
</dbReference>
<evidence type="ECO:0000259" key="12">
    <source>
        <dbReference type="PROSITE" id="PS50111"/>
    </source>
</evidence>
<dbReference type="Gene3D" id="3.30.450.20">
    <property type="entry name" value="PAS domain"/>
    <property type="match status" value="1"/>
</dbReference>
<evidence type="ECO:0000259" key="13">
    <source>
        <dbReference type="PROSITE" id="PS50112"/>
    </source>
</evidence>
<dbReference type="SUPFAM" id="SSF58104">
    <property type="entry name" value="Methyl-accepting chemotaxis protein (MCP) signaling domain"/>
    <property type="match status" value="1"/>
</dbReference>
<evidence type="ECO:0000313" key="16">
    <source>
        <dbReference type="Proteomes" id="UP000231501"/>
    </source>
</evidence>
<dbReference type="GO" id="GO:0007165">
    <property type="term" value="P:signal transduction"/>
    <property type="evidence" value="ECO:0007669"/>
    <property type="project" value="UniProtKB-KW"/>
</dbReference>
<dbReference type="InterPro" id="IPR004089">
    <property type="entry name" value="MCPsignal_dom"/>
</dbReference>
<evidence type="ECO:0000256" key="6">
    <source>
        <dbReference type="ARBA" id="ARBA00022692"/>
    </source>
</evidence>
<dbReference type="PRINTS" id="PR00260">
    <property type="entry name" value="CHEMTRNSDUCR"/>
</dbReference>
<accession>A0A2G9CDG5</accession>
<dbReference type="GO" id="GO:0004888">
    <property type="term" value="F:transmembrane signaling receptor activity"/>
    <property type="evidence" value="ECO:0007669"/>
    <property type="project" value="InterPro"/>
</dbReference>
<keyword evidence="8 11" id="KW-0472">Membrane</keyword>
<dbReference type="EMBL" id="PEOG01000010">
    <property type="protein sequence ID" value="PIM54463.1"/>
    <property type="molecule type" value="Genomic_DNA"/>
</dbReference>
<keyword evidence="2" id="KW-1003">Cell membrane</keyword>
<evidence type="ECO:0000313" key="15">
    <source>
        <dbReference type="EMBL" id="PIM54463.1"/>
    </source>
</evidence>
<dbReference type="PANTHER" id="PTHR43531">
    <property type="entry name" value="PROTEIN ICFG"/>
    <property type="match status" value="1"/>
</dbReference>
<dbReference type="PANTHER" id="PTHR43531:SF7">
    <property type="entry name" value="AEROTAXIS RECEPTOR"/>
    <property type="match status" value="1"/>
</dbReference>
<feature type="transmembrane region" description="Helical" evidence="11">
    <location>
        <begin position="194"/>
        <end position="212"/>
    </location>
</feature>
<evidence type="ECO:0000256" key="2">
    <source>
        <dbReference type="ARBA" id="ARBA00022475"/>
    </source>
</evidence>
<dbReference type="FunFam" id="1.10.287.950:FF:000001">
    <property type="entry name" value="Methyl-accepting chemotaxis sensory transducer"/>
    <property type="match status" value="1"/>
</dbReference>
<evidence type="ECO:0008006" key="17">
    <source>
        <dbReference type="Google" id="ProtNLM"/>
    </source>
</evidence>
<comment type="caution">
    <text evidence="15">The sequence shown here is derived from an EMBL/GenBank/DDBJ whole genome shotgun (WGS) entry which is preliminary data.</text>
</comment>
<dbReference type="PROSITE" id="PS50111">
    <property type="entry name" value="CHEMOTAXIS_TRANSDUC_2"/>
    <property type="match status" value="1"/>
</dbReference>
<dbReference type="SMART" id="SM00283">
    <property type="entry name" value="MA"/>
    <property type="match status" value="1"/>
</dbReference>
<dbReference type="CDD" id="cd11386">
    <property type="entry name" value="MCP_signal"/>
    <property type="match status" value="1"/>
</dbReference>
<feature type="domain" description="HAMP" evidence="14">
    <location>
        <begin position="214"/>
        <end position="257"/>
    </location>
</feature>
<dbReference type="Pfam" id="PF08447">
    <property type="entry name" value="PAS_3"/>
    <property type="match status" value="1"/>
</dbReference>
<dbReference type="InterPro" id="IPR004090">
    <property type="entry name" value="Chemotax_Me-accpt_rcpt"/>
</dbReference>
<evidence type="ECO:0000256" key="3">
    <source>
        <dbReference type="ARBA" id="ARBA00022481"/>
    </source>
</evidence>
<dbReference type="GO" id="GO:0005886">
    <property type="term" value="C:plasma membrane"/>
    <property type="evidence" value="ECO:0007669"/>
    <property type="project" value="UniProtKB-SubCell"/>
</dbReference>
<evidence type="ECO:0000256" key="7">
    <source>
        <dbReference type="ARBA" id="ARBA00022989"/>
    </source>
</evidence>
<dbReference type="InterPro" id="IPR013655">
    <property type="entry name" value="PAS_fold_3"/>
</dbReference>
<evidence type="ECO:0000256" key="9">
    <source>
        <dbReference type="ARBA" id="ARBA00029447"/>
    </source>
</evidence>
<reference evidence="15 16" key="1">
    <citation type="submission" date="2017-11" db="EMBL/GenBank/DDBJ databases">
        <title>Draft genome sequence of Mitsuaria sp. HWN-4.</title>
        <authorList>
            <person name="Gundlapally S.R."/>
        </authorList>
    </citation>
    <scope>NUCLEOTIDE SEQUENCE [LARGE SCALE GENOMIC DNA]</scope>
    <source>
        <strain evidence="15 16">HWN-4</strain>
    </source>
</reference>
<dbReference type="PROSITE" id="PS50112">
    <property type="entry name" value="PAS"/>
    <property type="match status" value="1"/>
</dbReference>
<feature type="domain" description="Methyl-accepting transducer" evidence="12">
    <location>
        <begin position="271"/>
        <end position="500"/>
    </location>
</feature>
<feature type="domain" description="PAS" evidence="13">
    <location>
        <begin position="25"/>
        <end position="60"/>
    </location>
</feature>
<dbReference type="Gene3D" id="1.10.287.950">
    <property type="entry name" value="Methyl-accepting chemotaxis protein"/>
    <property type="match status" value="1"/>
</dbReference>
<keyword evidence="16" id="KW-1185">Reference proteome</keyword>
<dbReference type="CDD" id="cd06225">
    <property type="entry name" value="HAMP"/>
    <property type="match status" value="1"/>
</dbReference>
<name>A0A2G9CDG5_9BURK</name>
<keyword evidence="5" id="KW-0997">Cell inner membrane</keyword>
<evidence type="ECO:0000256" key="8">
    <source>
        <dbReference type="ARBA" id="ARBA00023136"/>
    </source>
</evidence>
<dbReference type="InterPro" id="IPR035965">
    <property type="entry name" value="PAS-like_dom_sf"/>
</dbReference>
<dbReference type="PROSITE" id="PS50885">
    <property type="entry name" value="HAMP"/>
    <property type="match status" value="1"/>
</dbReference>
<dbReference type="Pfam" id="PF00015">
    <property type="entry name" value="MCPsignal"/>
    <property type="match status" value="1"/>
</dbReference>
<proteinExistence type="inferred from homology"/>
<evidence type="ECO:0000256" key="4">
    <source>
        <dbReference type="ARBA" id="ARBA00022500"/>
    </source>
</evidence>
<dbReference type="RefSeq" id="WP_099860320.1">
    <property type="nucleotide sequence ID" value="NZ_PEOG01000010.1"/>
</dbReference>
<dbReference type="CDD" id="cd00130">
    <property type="entry name" value="PAS"/>
    <property type="match status" value="1"/>
</dbReference>
<organism evidence="15 16">
    <name type="scientific">Roseateles chitinivorans</name>
    <dbReference type="NCBI Taxonomy" id="2917965"/>
    <lineage>
        <taxon>Bacteria</taxon>
        <taxon>Pseudomonadati</taxon>
        <taxon>Pseudomonadota</taxon>
        <taxon>Betaproteobacteria</taxon>
        <taxon>Burkholderiales</taxon>
        <taxon>Sphaerotilaceae</taxon>
        <taxon>Roseateles</taxon>
    </lineage>
</organism>
<dbReference type="InterPro" id="IPR003660">
    <property type="entry name" value="HAMP_dom"/>
</dbReference>
<comment type="subcellular location">
    <subcellularLocation>
        <location evidence="1">Cell inner membrane</location>
        <topology evidence="1">Multi-pass membrane protein</topology>
    </subcellularLocation>
</comment>
<dbReference type="GO" id="GO:0052131">
    <property type="term" value="P:positive aerotaxis"/>
    <property type="evidence" value="ECO:0007669"/>
    <property type="project" value="UniProtKB-ARBA"/>
</dbReference>
<dbReference type="OrthoDB" id="9806477at2"/>
<keyword evidence="3" id="KW-0488">Methylation</keyword>
<dbReference type="Proteomes" id="UP000231501">
    <property type="component" value="Unassembled WGS sequence"/>
</dbReference>
<feature type="transmembrane region" description="Helical" evidence="11">
    <location>
        <begin position="169"/>
        <end position="188"/>
    </location>
</feature>